<dbReference type="SMART" id="SM01411">
    <property type="entry name" value="Ephrin_rec_like"/>
    <property type="match status" value="5"/>
</dbReference>
<feature type="domain" description="Tyrosine-protein kinase ephrin type A/B receptor-like" evidence="1">
    <location>
        <begin position="342"/>
        <end position="375"/>
    </location>
</feature>
<evidence type="ECO:0000259" key="1">
    <source>
        <dbReference type="Pfam" id="PF07699"/>
    </source>
</evidence>
<accession>A0A2V3IES5</accession>
<dbReference type="InterPro" id="IPR009030">
    <property type="entry name" value="Growth_fac_rcpt_cys_sf"/>
</dbReference>
<dbReference type="Gene3D" id="2.10.50.10">
    <property type="entry name" value="Tumor Necrosis Factor Receptor, subunit A, domain 2"/>
    <property type="match status" value="2"/>
</dbReference>
<dbReference type="PANTHER" id="PTHR46967:SF1">
    <property type="entry name" value="KERATIN-ASSOCIATED PROTEIN 16-1-LIKE"/>
    <property type="match status" value="1"/>
</dbReference>
<dbReference type="EMBL" id="NBIV01000288">
    <property type="protein sequence ID" value="PXF40518.1"/>
    <property type="molecule type" value="Genomic_DNA"/>
</dbReference>
<dbReference type="AlphaFoldDB" id="A0A2V3IES5"/>
<proteinExistence type="predicted"/>
<evidence type="ECO:0000313" key="3">
    <source>
        <dbReference type="Proteomes" id="UP000247409"/>
    </source>
</evidence>
<dbReference type="PANTHER" id="PTHR46967">
    <property type="entry name" value="INSULIN-LIKE GROWTH FACTOR BINDING PROTEIN,N-TERMINAL"/>
    <property type="match status" value="1"/>
</dbReference>
<keyword evidence="3" id="KW-1185">Reference proteome</keyword>
<dbReference type="InterPro" id="IPR011641">
    <property type="entry name" value="Tyr-kin_ephrin_A/B_rcpt-like"/>
</dbReference>
<sequence length="399" mass="42478">MLYPGSTITQCRPCPSGSTTYENDALMCRRVGFPCPSGYRETDSGDCWRCHADQRFDLKLQRCVKCPTGTGAAPGLSLWCAPCSKMMERGVSDSGCVLERWFLPEGRRDCPLGSRVAYRDSLNVPVCEKCPPGFFSAERNPSQCTPCPAGSVMPEEGAESCIPCAPYAPIVANEDRTKCVDANTGCDADQQPAVVNGQSICRSTRCGNGDNSTEAAIGRVCGPCKPHPWRNGFLRTDGDFAGECSSCPVDTLSDGLVCTTCPRGQVRTEDGRCGCRGPLALTRGVDADGNCVQCPKGTSGMPGPDGENVCTICPPGTSYYAQTDRQLLGCAEEPRCSPFSDLCTLCPPGTVSTEAGSLRCEACPEGTFSHGYGSSKCLRKGEPTARVPYNDPFGNTFEI</sequence>
<comment type="caution">
    <text evidence="2">The sequence shown here is derived from an EMBL/GenBank/DDBJ whole genome shotgun (WGS) entry which is preliminary data.</text>
</comment>
<gene>
    <name evidence="2" type="ORF">BWQ96_09771</name>
</gene>
<evidence type="ECO:0000313" key="2">
    <source>
        <dbReference type="EMBL" id="PXF40518.1"/>
    </source>
</evidence>
<dbReference type="Pfam" id="PF07699">
    <property type="entry name" value="Ephrin_rec_like"/>
    <property type="match status" value="1"/>
</dbReference>
<reference evidence="2 3" key="1">
    <citation type="journal article" date="2018" name="Mol. Biol. Evol.">
        <title>Analysis of the draft genome of the red seaweed Gracilariopsis chorda provides insights into genome size evolution in Rhodophyta.</title>
        <authorList>
            <person name="Lee J."/>
            <person name="Yang E.C."/>
            <person name="Graf L."/>
            <person name="Yang J.H."/>
            <person name="Qiu H."/>
            <person name="Zel Zion U."/>
            <person name="Chan C.X."/>
            <person name="Stephens T.G."/>
            <person name="Weber A.P.M."/>
            <person name="Boo G.H."/>
            <person name="Boo S.M."/>
            <person name="Kim K.M."/>
            <person name="Shin Y."/>
            <person name="Jung M."/>
            <person name="Lee S.J."/>
            <person name="Yim H.S."/>
            <person name="Lee J.H."/>
            <person name="Bhattacharya D."/>
            <person name="Yoon H.S."/>
        </authorList>
    </citation>
    <scope>NUCLEOTIDE SEQUENCE [LARGE SCALE GENOMIC DNA]</scope>
    <source>
        <strain evidence="2 3">SKKU-2015</strain>
        <tissue evidence="2">Whole body</tissue>
    </source>
</reference>
<dbReference type="OrthoDB" id="439917at2759"/>
<dbReference type="SUPFAM" id="SSF57184">
    <property type="entry name" value="Growth factor receptor domain"/>
    <property type="match status" value="1"/>
</dbReference>
<organism evidence="2 3">
    <name type="scientific">Gracilariopsis chorda</name>
    <dbReference type="NCBI Taxonomy" id="448386"/>
    <lineage>
        <taxon>Eukaryota</taxon>
        <taxon>Rhodophyta</taxon>
        <taxon>Florideophyceae</taxon>
        <taxon>Rhodymeniophycidae</taxon>
        <taxon>Gracilariales</taxon>
        <taxon>Gracilariaceae</taxon>
        <taxon>Gracilariopsis</taxon>
    </lineage>
</organism>
<name>A0A2V3IES5_9FLOR</name>
<protein>
    <recommendedName>
        <fullName evidence="1">Tyrosine-protein kinase ephrin type A/B receptor-like domain-containing protein</fullName>
    </recommendedName>
</protein>
<dbReference type="Proteomes" id="UP000247409">
    <property type="component" value="Unassembled WGS sequence"/>
</dbReference>